<dbReference type="EMBL" id="CP076129">
    <property type="protein sequence ID" value="QWG09425.1"/>
    <property type="molecule type" value="Genomic_DNA"/>
</dbReference>
<sequence>MAKSKSFNFQMPSNTQSTIGKSLKAEVRDTISILPELEHYIRKLKPEEFAQLERSVQEEGCHDPLKIWKKNDDELYIIDGHHRFEICKKHDIEFKVEYKYYASIEEVKEYMIQLQLGRRNLNSNETSYYRGLHYNMHKSTENLGRAGSGGKLAQKLADLHGIGEKTIRRDASIASVVDALPTIERVMYLTGESTYTRARMLEAAKQLDEILDLVAFLKGEASTNQEVIQPRERDINYLGSYISKIDSQVKSWNKNLGTDEKQELISYLENVVNQLKK</sequence>
<name>A0ABX8H2P4_9BACT</name>
<evidence type="ECO:0000313" key="2">
    <source>
        <dbReference type="Proteomes" id="UP000682802"/>
    </source>
</evidence>
<dbReference type="InterPro" id="IPR036086">
    <property type="entry name" value="ParB/Sulfiredoxin_sf"/>
</dbReference>
<reference evidence="1 2" key="1">
    <citation type="submission" date="2021-05" db="EMBL/GenBank/DDBJ databases">
        <title>Comparative genomic studies on the polysaccharide-degrading batcterial strains of the Flammeovirga genus.</title>
        <authorList>
            <person name="Zewei F."/>
            <person name="Zheng Z."/>
            <person name="Yu L."/>
            <person name="Ruyue G."/>
            <person name="Yanhong M."/>
            <person name="Yuanyuan C."/>
            <person name="Jingyan G."/>
            <person name="Wenjun H."/>
        </authorList>
    </citation>
    <scope>NUCLEOTIDE SEQUENCE [LARGE SCALE GENOMIC DNA]</scope>
    <source>
        <strain evidence="1 2">YS10</strain>
    </source>
</reference>
<dbReference type="Proteomes" id="UP000682802">
    <property type="component" value="Chromosome 2"/>
</dbReference>
<organism evidence="1 2">
    <name type="scientific">Flammeovirga kamogawensis</name>
    <dbReference type="NCBI Taxonomy" id="373891"/>
    <lineage>
        <taxon>Bacteria</taxon>
        <taxon>Pseudomonadati</taxon>
        <taxon>Bacteroidota</taxon>
        <taxon>Cytophagia</taxon>
        <taxon>Cytophagales</taxon>
        <taxon>Flammeovirgaceae</taxon>
        <taxon>Flammeovirga</taxon>
    </lineage>
</organism>
<accession>A0ABX8H2P4</accession>
<proteinExistence type="predicted"/>
<keyword evidence="2" id="KW-1185">Reference proteome</keyword>
<protein>
    <submittedName>
        <fullName evidence="1">ParB/RepB/Spo0J family partition protein</fullName>
    </submittedName>
</protein>
<dbReference type="Gene3D" id="3.90.1530.10">
    <property type="entry name" value="Conserved hypothetical protein from pyrococcus furiosus pfu- 392566-001, ParB domain"/>
    <property type="match status" value="1"/>
</dbReference>
<evidence type="ECO:0000313" key="1">
    <source>
        <dbReference type="EMBL" id="QWG09425.1"/>
    </source>
</evidence>
<dbReference type="SUPFAM" id="SSF110849">
    <property type="entry name" value="ParB/Sulfiredoxin"/>
    <property type="match status" value="1"/>
</dbReference>
<dbReference type="RefSeq" id="WP_144076100.1">
    <property type="nucleotide sequence ID" value="NZ_CP076129.1"/>
</dbReference>
<gene>
    <name evidence="1" type="ORF">KM029_22725</name>
</gene>